<dbReference type="InterPro" id="IPR015424">
    <property type="entry name" value="PyrdxlP-dep_Trfase"/>
</dbReference>
<dbReference type="AlphaFoldDB" id="A0A948W5E4"/>
<evidence type="ECO:0000256" key="3">
    <source>
        <dbReference type="ARBA" id="ARBA00022679"/>
    </source>
</evidence>
<gene>
    <name evidence="10" type="ORF">KJ970_20055</name>
</gene>
<dbReference type="InterPro" id="IPR016454">
    <property type="entry name" value="Cysteine_dSase"/>
</dbReference>
<dbReference type="PANTHER" id="PTHR11601:SF34">
    <property type="entry name" value="CYSTEINE DESULFURASE"/>
    <property type="match status" value="1"/>
</dbReference>
<comment type="catalytic activity">
    <reaction evidence="8">
        <text>(sulfur carrier)-H + L-cysteine = (sulfur carrier)-SH + L-alanine</text>
        <dbReference type="Rhea" id="RHEA:43892"/>
        <dbReference type="Rhea" id="RHEA-COMP:14737"/>
        <dbReference type="Rhea" id="RHEA-COMP:14739"/>
        <dbReference type="ChEBI" id="CHEBI:29917"/>
        <dbReference type="ChEBI" id="CHEBI:35235"/>
        <dbReference type="ChEBI" id="CHEBI:57972"/>
        <dbReference type="ChEBI" id="CHEBI:64428"/>
        <dbReference type="EC" id="2.8.1.7"/>
    </reaction>
</comment>
<comment type="similarity">
    <text evidence="2">Belongs to the class-V pyridoxal-phosphate-dependent aminotransferase family. NifS/IscS subfamily.</text>
</comment>
<keyword evidence="7" id="KW-0411">Iron-sulfur</keyword>
<evidence type="ECO:0000256" key="7">
    <source>
        <dbReference type="ARBA" id="ARBA00023014"/>
    </source>
</evidence>
<dbReference type="Gene3D" id="3.40.640.10">
    <property type="entry name" value="Type I PLP-dependent aspartate aminotransferase-like (Major domain)"/>
    <property type="match status" value="1"/>
</dbReference>
<evidence type="ECO:0000256" key="2">
    <source>
        <dbReference type="ARBA" id="ARBA00006490"/>
    </source>
</evidence>
<evidence type="ECO:0000313" key="11">
    <source>
        <dbReference type="Proteomes" id="UP000777784"/>
    </source>
</evidence>
<evidence type="ECO:0000256" key="5">
    <source>
        <dbReference type="ARBA" id="ARBA00022898"/>
    </source>
</evidence>
<dbReference type="SUPFAM" id="SSF53383">
    <property type="entry name" value="PLP-dependent transferases"/>
    <property type="match status" value="1"/>
</dbReference>
<dbReference type="Pfam" id="PF00266">
    <property type="entry name" value="Aminotran_5"/>
    <property type="match status" value="1"/>
</dbReference>
<name>A0A948W5E4_UNCEI</name>
<evidence type="ECO:0000259" key="9">
    <source>
        <dbReference type="Pfam" id="PF00266"/>
    </source>
</evidence>
<evidence type="ECO:0000256" key="1">
    <source>
        <dbReference type="ARBA" id="ARBA00001933"/>
    </source>
</evidence>
<dbReference type="Gene3D" id="3.90.1150.10">
    <property type="entry name" value="Aspartate Aminotransferase, domain 1"/>
    <property type="match status" value="1"/>
</dbReference>
<organism evidence="10 11">
    <name type="scientific">Eiseniibacteriota bacterium</name>
    <dbReference type="NCBI Taxonomy" id="2212470"/>
    <lineage>
        <taxon>Bacteria</taxon>
        <taxon>Candidatus Eiseniibacteriota</taxon>
    </lineage>
</organism>
<evidence type="ECO:0000256" key="4">
    <source>
        <dbReference type="ARBA" id="ARBA00022723"/>
    </source>
</evidence>
<dbReference type="Proteomes" id="UP000777784">
    <property type="component" value="Unassembled WGS sequence"/>
</dbReference>
<dbReference type="PIRSF" id="PIRSF005572">
    <property type="entry name" value="NifS"/>
    <property type="match status" value="1"/>
</dbReference>
<accession>A0A948W5E4</accession>
<evidence type="ECO:0000313" key="10">
    <source>
        <dbReference type="EMBL" id="MBU2693217.1"/>
    </source>
</evidence>
<keyword evidence="6" id="KW-0408">Iron</keyword>
<reference evidence="10" key="1">
    <citation type="submission" date="2021-05" db="EMBL/GenBank/DDBJ databases">
        <title>Energy efficiency and biological interactions define the core microbiome of deep oligotrophic groundwater.</title>
        <authorList>
            <person name="Mehrshad M."/>
            <person name="Lopez-Fernandez M."/>
            <person name="Bell E."/>
            <person name="Bernier-Latmani R."/>
            <person name="Bertilsson S."/>
            <person name="Dopson M."/>
        </authorList>
    </citation>
    <scope>NUCLEOTIDE SEQUENCE</scope>
    <source>
        <strain evidence="10">Modern_marine.mb.64</strain>
    </source>
</reference>
<dbReference type="GO" id="GO:0051536">
    <property type="term" value="F:iron-sulfur cluster binding"/>
    <property type="evidence" value="ECO:0007669"/>
    <property type="project" value="UniProtKB-KW"/>
</dbReference>
<dbReference type="InterPro" id="IPR000192">
    <property type="entry name" value="Aminotrans_V_dom"/>
</dbReference>
<evidence type="ECO:0000256" key="6">
    <source>
        <dbReference type="ARBA" id="ARBA00023004"/>
    </source>
</evidence>
<feature type="domain" description="Aminotransferase class V" evidence="9">
    <location>
        <begin position="4"/>
        <end position="361"/>
    </location>
</feature>
<proteinExistence type="inferred from homology"/>
<dbReference type="PANTHER" id="PTHR11601">
    <property type="entry name" value="CYSTEINE DESULFURYLASE FAMILY MEMBER"/>
    <property type="match status" value="1"/>
</dbReference>
<dbReference type="GO" id="GO:0031071">
    <property type="term" value="F:cysteine desulfurase activity"/>
    <property type="evidence" value="ECO:0007669"/>
    <property type="project" value="UniProtKB-EC"/>
</dbReference>
<dbReference type="GO" id="GO:0046872">
    <property type="term" value="F:metal ion binding"/>
    <property type="evidence" value="ECO:0007669"/>
    <property type="project" value="UniProtKB-KW"/>
</dbReference>
<comment type="cofactor">
    <cofactor evidence="1">
        <name>pyridoxal 5'-phosphate</name>
        <dbReference type="ChEBI" id="CHEBI:597326"/>
    </cofactor>
</comment>
<keyword evidence="4" id="KW-0479">Metal-binding</keyword>
<keyword evidence="5" id="KW-0663">Pyridoxal phosphate</keyword>
<sequence length="386" mass="40886">MNLINLDHNATTPLLPEVRKLMTEAMEQLPGNPSSLHREGRRALEAIEKARGSVARLIGASAEEIVFTSGGTEANALALMGTLFRTGKALMISAIEHPSVMETAAHLARLGHVVQHVSPDNEGRVSIEAVKEGLSEDVGLVSLQLANNETGVLQPVGDLRYRIGGNDLIIHTDAVQAAGKIPVSVRDLNVQLMTLSAHKMGGPKGIGALWIDSESTPLPILHGGLQERGLRAGTQNVIGIAGFGAAAELAMKRLSQPDANPSRLRDRLETEVQSRLLGTVVMGGGAERVPNTSCIAFRNLEGAALVQLLDLKGVAASTGAACEARSNDYSHVLRAMAVPESLARGAVRFSLGLDITEKEITEAIGIIVEAVEELEGYSSAVRRIIR</sequence>
<keyword evidence="3" id="KW-0808">Transferase</keyword>
<dbReference type="EMBL" id="JAHJDP010000117">
    <property type="protein sequence ID" value="MBU2693217.1"/>
    <property type="molecule type" value="Genomic_DNA"/>
</dbReference>
<evidence type="ECO:0000256" key="8">
    <source>
        <dbReference type="ARBA" id="ARBA00050776"/>
    </source>
</evidence>
<comment type="caution">
    <text evidence="10">The sequence shown here is derived from an EMBL/GenBank/DDBJ whole genome shotgun (WGS) entry which is preliminary data.</text>
</comment>
<dbReference type="InterPro" id="IPR015422">
    <property type="entry name" value="PyrdxlP-dep_Trfase_small"/>
</dbReference>
<dbReference type="InterPro" id="IPR015421">
    <property type="entry name" value="PyrdxlP-dep_Trfase_major"/>
</dbReference>
<protein>
    <submittedName>
        <fullName evidence="10">Cysteine desulfurase</fullName>
    </submittedName>
</protein>
<dbReference type="Gene3D" id="1.10.260.50">
    <property type="match status" value="1"/>
</dbReference>